<feature type="region of interest" description="Disordered" evidence="1">
    <location>
        <begin position="21"/>
        <end position="80"/>
    </location>
</feature>
<feature type="region of interest" description="Disordered" evidence="1">
    <location>
        <begin position="403"/>
        <end position="439"/>
    </location>
</feature>
<feature type="region of interest" description="Disordered" evidence="1">
    <location>
        <begin position="201"/>
        <end position="221"/>
    </location>
</feature>
<feature type="compositionally biased region" description="Polar residues" evidence="1">
    <location>
        <begin position="251"/>
        <end position="266"/>
    </location>
</feature>
<name>A0A7S1IPK7_9EUGL</name>
<reference evidence="2" key="1">
    <citation type="submission" date="2021-01" db="EMBL/GenBank/DDBJ databases">
        <authorList>
            <person name="Corre E."/>
            <person name="Pelletier E."/>
            <person name="Niang G."/>
            <person name="Scheremetjew M."/>
            <person name="Finn R."/>
            <person name="Kale V."/>
            <person name="Holt S."/>
            <person name="Cochrane G."/>
            <person name="Meng A."/>
            <person name="Brown T."/>
            <person name="Cohen L."/>
        </authorList>
    </citation>
    <scope>NUCLEOTIDE SEQUENCE</scope>
    <source>
        <strain evidence="2">NIES-381</strain>
    </source>
</reference>
<sequence>MSKLLKHLVRKVKASIAVKGDVKSVYPSPDPVNDDQPQCPVRKATEPPAQSRKRESLQSNSGNPRPSSRNTEITFGNITTSSVQSRSTALTCDNLTVENISNLHQYMHELGSLLDQTAARPVHSSINAPTSPQALPTKASEPGEAQMSASIFSTQDVESSWRSSTSVAERCNGDPDMPRRLTISLQGVDQAGKEPENLFGGIEEQRHNETTRNADSEGNGHRMGNIDIASLSVDWPQNVAVLLNGSDWTSSVEGSQGLSHQSTSIEVASDEASLDSDRLQMAGACMSTSATFESLTLGERRKTLVRYPRMSLPGQGQPSLPGQGQLSPRMSLPRSGELRLDQLSPAAEKLSSPRSPGDLSVASNPLSPGMMATATSGSDEQIRRHQGSSSDDWIKMHRIKNATSDDRIKDRRKLSRASQSVHFLDTGSAQSPRSGEELDHNTRRRTLLRKYFQNHKKQHSVERNFTLSQLQSPRSNLGAMSVPRSRSMMEAKLPPKLGSNEQRLKRPSIANLFKFI</sequence>
<feature type="compositionally biased region" description="Low complexity" evidence="1">
    <location>
        <begin position="311"/>
        <end position="328"/>
    </location>
</feature>
<feature type="compositionally biased region" description="Polar residues" evidence="1">
    <location>
        <begin position="71"/>
        <end position="80"/>
    </location>
</feature>
<protein>
    <submittedName>
        <fullName evidence="2">Uncharacterized protein</fullName>
    </submittedName>
</protein>
<dbReference type="EMBL" id="HBGA01078670">
    <property type="protein sequence ID" value="CAD9018231.1"/>
    <property type="molecule type" value="Transcribed_RNA"/>
</dbReference>
<accession>A0A7S1IPK7</accession>
<feature type="compositionally biased region" description="Basic and acidic residues" evidence="1">
    <location>
        <begin position="203"/>
        <end position="220"/>
    </location>
</feature>
<evidence type="ECO:0000313" key="2">
    <source>
        <dbReference type="EMBL" id="CAD9018231.1"/>
    </source>
</evidence>
<feature type="region of interest" description="Disordered" evidence="1">
    <location>
        <begin position="346"/>
        <end position="390"/>
    </location>
</feature>
<feature type="region of interest" description="Disordered" evidence="1">
    <location>
        <begin position="251"/>
        <end position="272"/>
    </location>
</feature>
<feature type="compositionally biased region" description="Polar residues" evidence="1">
    <location>
        <begin position="416"/>
        <end position="433"/>
    </location>
</feature>
<feature type="region of interest" description="Disordered" evidence="1">
    <location>
        <begin position="123"/>
        <end position="145"/>
    </location>
</feature>
<evidence type="ECO:0000256" key="1">
    <source>
        <dbReference type="SAM" id="MobiDB-lite"/>
    </source>
</evidence>
<organism evidence="2">
    <name type="scientific">Eutreptiella gymnastica</name>
    <dbReference type="NCBI Taxonomy" id="73025"/>
    <lineage>
        <taxon>Eukaryota</taxon>
        <taxon>Discoba</taxon>
        <taxon>Euglenozoa</taxon>
        <taxon>Euglenida</taxon>
        <taxon>Spirocuta</taxon>
        <taxon>Euglenophyceae</taxon>
        <taxon>Eutreptiales</taxon>
        <taxon>Eutreptiaceae</taxon>
        <taxon>Eutreptiella</taxon>
    </lineage>
</organism>
<proteinExistence type="predicted"/>
<feature type="region of interest" description="Disordered" evidence="1">
    <location>
        <begin position="309"/>
        <end position="332"/>
    </location>
</feature>
<feature type="compositionally biased region" description="Polar residues" evidence="1">
    <location>
        <begin position="124"/>
        <end position="134"/>
    </location>
</feature>
<dbReference type="AlphaFoldDB" id="A0A7S1IPK7"/>
<gene>
    <name evidence="2" type="ORF">EGYM00392_LOCUS29341</name>
</gene>
<feature type="compositionally biased region" description="Low complexity" evidence="1">
    <location>
        <begin position="59"/>
        <end position="70"/>
    </location>
</feature>